<evidence type="ECO:0000313" key="2">
    <source>
        <dbReference type="EMBL" id="BCJ46944.1"/>
    </source>
</evidence>
<dbReference type="RefSeq" id="WP_189331509.1">
    <property type="nucleotide sequence ID" value="NZ_AP023356.1"/>
</dbReference>
<gene>
    <name evidence="2" type="ORF">Aiant_76010</name>
</gene>
<keyword evidence="1" id="KW-1133">Transmembrane helix</keyword>
<keyword evidence="1" id="KW-0812">Transmembrane</keyword>
<proteinExistence type="predicted"/>
<name>A0ABM7M5L4_9ACTN</name>
<dbReference type="Proteomes" id="UP000676967">
    <property type="component" value="Chromosome"/>
</dbReference>
<feature type="transmembrane region" description="Helical" evidence="1">
    <location>
        <begin position="39"/>
        <end position="59"/>
    </location>
</feature>
<feature type="transmembrane region" description="Helical" evidence="1">
    <location>
        <begin position="159"/>
        <end position="180"/>
    </location>
</feature>
<evidence type="ECO:0000313" key="3">
    <source>
        <dbReference type="Proteomes" id="UP000676967"/>
    </source>
</evidence>
<feature type="transmembrane region" description="Helical" evidence="1">
    <location>
        <begin position="132"/>
        <end position="153"/>
    </location>
</feature>
<dbReference type="EMBL" id="AP023356">
    <property type="protein sequence ID" value="BCJ46944.1"/>
    <property type="molecule type" value="Genomic_DNA"/>
</dbReference>
<organism evidence="2 3">
    <name type="scientific">Actinoplanes ianthinogenes</name>
    <dbReference type="NCBI Taxonomy" id="122358"/>
    <lineage>
        <taxon>Bacteria</taxon>
        <taxon>Bacillati</taxon>
        <taxon>Actinomycetota</taxon>
        <taxon>Actinomycetes</taxon>
        <taxon>Micromonosporales</taxon>
        <taxon>Micromonosporaceae</taxon>
        <taxon>Actinoplanes</taxon>
    </lineage>
</organism>
<protein>
    <submittedName>
        <fullName evidence="2">Uncharacterized protein</fullName>
    </submittedName>
</protein>
<feature type="transmembrane region" description="Helical" evidence="1">
    <location>
        <begin position="109"/>
        <end position="125"/>
    </location>
</feature>
<accession>A0ABM7M5L4</accession>
<evidence type="ECO:0000256" key="1">
    <source>
        <dbReference type="SAM" id="Phobius"/>
    </source>
</evidence>
<feature type="transmembrane region" description="Helical" evidence="1">
    <location>
        <begin position="12"/>
        <end position="33"/>
    </location>
</feature>
<reference evidence="2 3" key="1">
    <citation type="submission" date="2020-08" db="EMBL/GenBank/DDBJ databases">
        <title>Whole genome shotgun sequence of Actinoplanes ianthinogenes NBRC 13996.</title>
        <authorList>
            <person name="Komaki H."/>
            <person name="Tamura T."/>
        </authorList>
    </citation>
    <scope>NUCLEOTIDE SEQUENCE [LARGE SCALE GENOMIC DNA]</scope>
    <source>
        <strain evidence="2 3">NBRC 13996</strain>
    </source>
</reference>
<feature type="transmembrane region" description="Helical" evidence="1">
    <location>
        <begin position="80"/>
        <end position="103"/>
    </location>
</feature>
<keyword evidence="1" id="KW-0472">Membrane</keyword>
<sequence length="193" mass="20234">MTGTNNKRQLSGLIVGSLVALSFGTVFVMVNSAELSSPWQLVIRVVAVLVAAGLLVLVFRTERASTPAQQSDVAGFSDPAYRYAVIFEVVALFGGLFVINGVLKKPDVAVAWVAVVVGLHFFPLGRAWRMPFYYWLGGAMTVLGLAGFLAHAAGASAATVALISGVGSGFALYAAVLMGIRDTRSRQVAAAAR</sequence>
<keyword evidence="3" id="KW-1185">Reference proteome</keyword>